<dbReference type="Pfam" id="PF03781">
    <property type="entry name" value="FGE-sulfatase"/>
    <property type="match status" value="1"/>
</dbReference>
<dbReference type="STRING" id="1499967.U27_01198"/>
<dbReference type="SUPFAM" id="SSF52200">
    <property type="entry name" value="Toll/Interleukin receptor TIR domain"/>
    <property type="match status" value="1"/>
</dbReference>
<dbReference type="Pfam" id="PF13676">
    <property type="entry name" value="TIR_2"/>
    <property type="match status" value="1"/>
</dbReference>
<dbReference type="Proteomes" id="UP000030661">
    <property type="component" value="Unassembled WGS sequence"/>
</dbReference>
<dbReference type="InterPro" id="IPR016187">
    <property type="entry name" value="CTDL_fold"/>
</dbReference>
<dbReference type="HOGENOM" id="CLU_012431_2_4_0"/>
<dbReference type="InterPro" id="IPR042095">
    <property type="entry name" value="SUMF_sf"/>
</dbReference>
<evidence type="ECO:0000313" key="3">
    <source>
        <dbReference type="Proteomes" id="UP000030661"/>
    </source>
</evidence>
<dbReference type="Gene3D" id="3.90.1580.10">
    <property type="entry name" value="paralog of FGE (formylglycine-generating enzyme)"/>
    <property type="match status" value="1"/>
</dbReference>
<dbReference type="eggNOG" id="COG1262">
    <property type="taxonomic scope" value="Bacteria"/>
</dbReference>
<reference evidence="2 3" key="1">
    <citation type="journal article" date="2015" name="PeerJ">
        <title>First genomic representation of candidate bacterial phylum KSB3 points to enhanced environmental sensing as a trigger of wastewater bulking.</title>
        <authorList>
            <person name="Sekiguchi Y."/>
            <person name="Ohashi A."/>
            <person name="Parks D.H."/>
            <person name="Yamauchi T."/>
            <person name="Tyson G.W."/>
            <person name="Hugenholtz P."/>
        </authorList>
    </citation>
    <scope>NUCLEOTIDE SEQUENCE [LARGE SCALE GENOMIC DNA]</scope>
</reference>
<protein>
    <recommendedName>
        <fullName evidence="1">TIR domain-containing protein</fullName>
    </recommendedName>
</protein>
<evidence type="ECO:0000313" key="2">
    <source>
        <dbReference type="EMBL" id="GAK61298.1"/>
    </source>
</evidence>
<dbReference type="InterPro" id="IPR051043">
    <property type="entry name" value="Sulfatase_Mod_Factor_Kinase"/>
</dbReference>
<proteinExistence type="predicted"/>
<dbReference type="EMBL" id="DF820478">
    <property type="protein sequence ID" value="GAK61298.1"/>
    <property type="molecule type" value="Genomic_DNA"/>
</dbReference>
<dbReference type="InterPro" id="IPR005532">
    <property type="entry name" value="SUMF_dom"/>
</dbReference>
<sequence length="426" mass="49302">MSQNNPNNQHLIRIFLSYTRADQVQVQQLYKRLQAEGFEPWMDTEDLLPGQKFEYHIAKAIRSSDFFFACLSHNSVNRRGVIQKEISEALDVLQEKLDEDIYLIPVRLEACEVPERLRPFHWADLHDANGFAKLLRALRNEIEKQHIEPPHAAEGQVKSIDADNSLKEWIEPITGMEFVWIPPGRFMMDATEADQMFIGFKQGRELPRREVQIHAGFWLGKYVVTQAQWLQIMGNNPSYFNEKVVGTKWGQYPVEQVSWNDCQEFLSRLRSITEASSSRSSSGVEMTFRLPSEAEGEYACRSGSEGLFYFGDEAERLHEYAWYDKNSGRKTHPVGQLQPNAWGLYGMHGNVWEWCADDWHDNYEQAPEDGSPWKDKDEENTKILRGGSWLSPSRWLRSADRIGSGRNYRYDGGGFRMMCGVAWILS</sequence>
<dbReference type="PANTHER" id="PTHR23150">
    <property type="entry name" value="SULFATASE MODIFYING FACTOR 1, 2"/>
    <property type="match status" value="1"/>
</dbReference>
<dbReference type="PANTHER" id="PTHR23150:SF19">
    <property type="entry name" value="FORMYLGLYCINE-GENERATING ENZYME"/>
    <property type="match status" value="1"/>
</dbReference>
<organism evidence="2 3">
    <name type="scientific">Vecturithrix granuli</name>
    <dbReference type="NCBI Taxonomy" id="1499967"/>
    <lineage>
        <taxon>Bacteria</taxon>
        <taxon>Candidatus Moduliflexota</taxon>
        <taxon>Candidatus Vecturitrichia</taxon>
        <taxon>Candidatus Vecturitrichales</taxon>
        <taxon>Candidatus Vecturitrichaceae</taxon>
        <taxon>Candidatus Vecturithrix</taxon>
    </lineage>
</organism>
<dbReference type="PROSITE" id="PS50104">
    <property type="entry name" value="TIR"/>
    <property type="match status" value="1"/>
</dbReference>
<evidence type="ECO:0000259" key="1">
    <source>
        <dbReference type="PROSITE" id="PS50104"/>
    </source>
</evidence>
<gene>
    <name evidence="2" type="ORF">U27_01198</name>
</gene>
<dbReference type="SUPFAM" id="SSF56436">
    <property type="entry name" value="C-type lectin-like"/>
    <property type="match status" value="1"/>
</dbReference>
<dbReference type="GO" id="GO:0120147">
    <property type="term" value="F:formylglycine-generating oxidase activity"/>
    <property type="evidence" value="ECO:0007669"/>
    <property type="project" value="TreeGrafter"/>
</dbReference>
<dbReference type="GO" id="GO:0007165">
    <property type="term" value="P:signal transduction"/>
    <property type="evidence" value="ECO:0007669"/>
    <property type="project" value="InterPro"/>
</dbReference>
<name>A0A081C9P3_VECG1</name>
<dbReference type="InterPro" id="IPR000157">
    <property type="entry name" value="TIR_dom"/>
</dbReference>
<feature type="domain" description="TIR" evidence="1">
    <location>
        <begin position="10"/>
        <end position="142"/>
    </location>
</feature>
<dbReference type="Gene3D" id="3.40.50.10140">
    <property type="entry name" value="Toll/interleukin-1 receptor homology (TIR) domain"/>
    <property type="match status" value="1"/>
</dbReference>
<dbReference type="InterPro" id="IPR035897">
    <property type="entry name" value="Toll_tir_struct_dom_sf"/>
</dbReference>
<keyword evidence="3" id="KW-1185">Reference proteome</keyword>
<accession>A0A081C9P3</accession>
<dbReference type="AlphaFoldDB" id="A0A081C9P3"/>